<dbReference type="RefSeq" id="WP_270657516.1">
    <property type="nucleotide sequence ID" value="NZ_JAOCFK010000093.1"/>
</dbReference>
<organism evidence="1 2">
    <name type="scientific">Aeromonas caviae</name>
    <name type="common">Aeromonas punctata</name>
    <dbReference type="NCBI Taxonomy" id="648"/>
    <lineage>
        <taxon>Bacteria</taxon>
        <taxon>Pseudomonadati</taxon>
        <taxon>Pseudomonadota</taxon>
        <taxon>Gammaproteobacteria</taxon>
        <taxon>Aeromonadales</taxon>
        <taxon>Aeromonadaceae</taxon>
        <taxon>Aeromonas</taxon>
    </lineage>
</organism>
<reference evidence="1" key="1">
    <citation type="submission" date="2022-09" db="EMBL/GenBank/DDBJ databases">
        <title>Intensive care unit water sources are persistently colonized with multi-drug resistant bacteria and are the site of extensive horizontal gene transfer of antibiotic resistance genes.</title>
        <authorList>
            <person name="Diorio-Toth L."/>
        </authorList>
    </citation>
    <scope>NUCLEOTIDE SEQUENCE</scope>
    <source>
        <strain evidence="1">GD03710</strain>
    </source>
</reference>
<dbReference type="AlphaFoldDB" id="A0AA42RA70"/>
<evidence type="ECO:0000313" key="1">
    <source>
        <dbReference type="EMBL" id="MDH1506491.1"/>
    </source>
</evidence>
<comment type="caution">
    <text evidence="1">The sequence shown here is derived from an EMBL/GenBank/DDBJ whole genome shotgun (WGS) entry which is preliminary data.</text>
</comment>
<dbReference type="EMBL" id="JAOCIZ010000067">
    <property type="protein sequence ID" value="MDH1506491.1"/>
    <property type="molecule type" value="Genomic_DNA"/>
</dbReference>
<accession>A0AA42RA70</accession>
<gene>
    <name evidence="1" type="ORF">N5I20_15670</name>
</gene>
<name>A0AA42RA70_AERCA</name>
<protein>
    <submittedName>
        <fullName evidence="1">Uncharacterized protein</fullName>
    </submittedName>
</protein>
<evidence type="ECO:0000313" key="2">
    <source>
        <dbReference type="Proteomes" id="UP001161704"/>
    </source>
</evidence>
<dbReference type="Proteomes" id="UP001161704">
    <property type="component" value="Unassembled WGS sequence"/>
</dbReference>
<sequence>MQYDKFASGISLGEVRAINLPGKGESVAMLSYVQSVSEPDFDYLTHVYAPANLDGLLSSVCKASQGGGSWRQPIKPVPQAVFSIDGSPEEMIFVSVKASGIFGVNASFCDDGVLSAAFMAGPHLSHTPWFVDAPHTIHIQRNGQFEYETLPGFAMVMNPRGVYQSGMFVVRGQHQVEVPAASPGLNTYKQNEVVVFTASFFENPIR</sequence>
<proteinExistence type="predicted"/>